<dbReference type="EMBL" id="KQ947442">
    <property type="protein sequence ID" value="KUJ06952.1"/>
    <property type="molecule type" value="Genomic_DNA"/>
</dbReference>
<accession>A0A132B3J1</accession>
<evidence type="ECO:0000313" key="2">
    <source>
        <dbReference type="EMBL" id="KUJ06952.1"/>
    </source>
</evidence>
<organism evidence="2 3">
    <name type="scientific">Mollisia scopiformis</name>
    <name type="common">Conifer needle endophyte fungus</name>
    <name type="synonym">Phialocephala scopiformis</name>
    <dbReference type="NCBI Taxonomy" id="149040"/>
    <lineage>
        <taxon>Eukaryota</taxon>
        <taxon>Fungi</taxon>
        <taxon>Dikarya</taxon>
        <taxon>Ascomycota</taxon>
        <taxon>Pezizomycotina</taxon>
        <taxon>Leotiomycetes</taxon>
        <taxon>Helotiales</taxon>
        <taxon>Mollisiaceae</taxon>
        <taxon>Mollisia</taxon>
    </lineage>
</organism>
<reference evidence="2 3" key="1">
    <citation type="submission" date="2015-10" db="EMBL/GenBank/DDBJ databases">
        <title>Full genome of DAOMC 229536 Phialocephala scopiformis, a fungal endophyte of spruce producing the potent anti-insectan compound rugulosin.</title>
        <authorList>
            <consortium name="DOE Joint Genome Institute"/>
            <person name="Walker A.K."/>
            <person name="Frasz S.L."/>
            <person name="Seifert K.A."/>
            <person name="Miller J.D."/>
            <person name="Mondo S.J."/>
            <person name="Labutti K."/>
            <person name="Lipzen A."/>
            <person name="Dockter R."/>
            <person name="Kennedy M."/>
            <person name="Grigoriev I.V."/>
            <person name="Spatafora J.W."/>
        </authorList>
    </citation>
    <scope>NUCLEOTIDE SEQUENCE [LARGE SCALE GENOMIC DNA]</scope>
    <source>
        <strain evidence="2 3">CBS 120377</strain>
    </source>
</reference>
<keyword evidence="3" id="KW-1185">Reference proteome</keyword>
<gene>
    <name evidence="2" type="ORF">LY89DRAFT_692035</name>
</gene>
<name>A0A132B3J1_MOLSC</name>
<dbReference type="InParanoid" id="A0A132B3J1"/>
<protein>
    <submittedName>
        <fullName evidence="2">Uncharacterized protein</fullName>
    </submittedName>
</protein>
<dbReference type="GeneID" id="28826184"/>
<evidence type="ECO:0000313" key="3">
    <source>
        <dbReference type="Proteomes" id="UP000070700"/>
    </source>
</evidence>
<sequence>MVSRWVSGIQHRNSKTQTRGSAENDKQELIRLHEREVQNTTDLNCQPYSCSLVSESISNLKSTGKPKYHFIFSGSTYLLTPLPRQSHLPLQSDLAISSTSETTIPSQTSIRSHVKYKKQTAGNTALPFQRTSFLPSLLPYPRNPQQVRARAISKI</sequence>
<feature type="region of interest" description="Disordered" evidence="1">
    <location>
        <begin position="1"/>
        <end position="26"/>
    </location>
</feature>
<dbReference type="RefSeq" id="XP_018061307.1">
    <property type="nucleotide sequence ID" value="XM_018216458.1"/>
</dbReference>
<proteinExistence type="predicted"/>
<dbReference type="KEGG" id="psco:LY89DRAFT_692035"/>
<dbReference type="AlphaFoldDB" id="A0A132B3J1"/>
<evidence type="ECO:0000256" key="1">
    <source>
        <dbReference type="SAM" id="MobiDB-lite"/>
    </source>
</evidence>
<dbReference type="Proteomes" id="UP000070700">
    <property type="component" value="Unassembled WGS sequence"/>
</dbReference>